<accession>A0ABW4YZW6</accession>
<evidence type="ECO:0000313" key="3">
    <source>
        <dbReference type="EMBL" id="MFD2141931.1"/>
    </source>
</evidence>
<dbReference type="PANTHER" id="PTHR43762:SF1">
    <property type="entry name" value="D-ARABINONO-1,4-LACTONE OXIDASE"/>
    <property type="match status" value="1"/>
</dbReference>
<dbReference type="SUPFAM" id="SSF56176">
    <property type="entry name" value="FAD-binding/transporter-associated domain-like"/>
    <property type="match status" value="1"/>
</dbReference>
<gene>
    <name evidence="3" type="ORF">ACFSNC_16090</name>
</gene>
<dbReference type="PROSITE" id="PS51387">
    <property type="entry name" value="FAD_PCMH"/>
    <property type="match status" value="1"/>
</dbReference>
<evidence type="ECO:0000256" key="1">
    <source>
        <dbReference type="ARBA" id="ARBA00022827"/>
    </source>
</evidence>
<sequence>MKLSGWGRYPCVEVVPEQPRTDTEICAHLACATSLIARGNGRSYGDAALNETCVLDMRRMSRLVAFDEGSGFMVCEAGVLLSDLVALFVPRGWFVPVTPGTRFVTIGGMVAADVHGKNHHVAGSFGDHVYWLDLMLADGGVMRCSSEENVGLFNATLGGMGLTGVILRVAFAMQRIETDLMAQRLLKAATLDEAMDLFESNDASTYSVAWIDCLASGGRLGRSLVTLGEHLPRSALPPTREGRPFADVPRQRLALPVSSPAWVMNQRSVAAFNALYYARGRPGERIVSLVSYFYPLDAIGGWNRLYGRNGFVQYQFVLPKSASREGLRAILDRVAAAGAGSFLAVLKLFGTVRSRAGSLSFPREGYTLALDFPVSAGTFKLLEQLDAIVAAFGGRLYLAKDARSGAAMLAGYDQLDAFRALRERLDPVRHLSSLLSRRLGL</sequence>
<dbReference type="Gene3D" id="3.30.465.10">
    <property type="match status" value="1"/>
</dbReference>
<feature type="domain" description="FAD-binding PCMH-type" evidence="2">
    <location>
        <begin position="7"/>
        <end position="176"/>
    </location>
</feature>
<dbReference type="EMBL" id="JBHUHD010000001">
    <property type="protein sequence ID" value="MFD2141931.1"/>
    <property type="molecule type" value="Genomic_DNA"/>
</dbReference>
<dbReference type="Pfam" id="PF01565">
    <property type="entry name" value="FAD_binding_4"/>
    <property type="match status" value="1"/>
</dbReference>
<keyword evidence="1" id="KW-0274">FAD</keyword>
<protein>
    <submittedName>
        <fullName evidence="3">FAD-binding protein</fullName>
    </submittedName>
</protein>
<dbReference type="PANTHER" id="PTHR43762">
    <property type="entry name" value="L-GULONOLACTONE OXIDASE"/>
    <property type="match status" value="1"/>
</dbReference>
<name>A0ABW4YZW6_9HYPH</name>
<proteinExistence type="predicted"/>
<keyword evidence="4" id="KW-1185">Reference proteome</keyword>
<dbReference type="RefSeq" id="WP_213351653.1">
    <property type="nucleotide sequence ID" value="NZ_JAHBGB010000006.1"/>
</dbReference>
<evidence type="ECO:0000259" key="2">
    <source>
        <dbReference type="PROSITE" id="PS51387"/>
    </source>
</evidence>
<dbReference type="InterPro" id="IPR016166">
    <property type="entry name" value="FAD-bd_PCMH"/>
</dbReference>
<dbReference type="InterPro" id="IPR010031">
    <property type="entry name" value="FAD_lactone_oxidase-like"/>
</dbReference>
<dbReference type="InterPro" id="IPR036318">
    <property type="entry name" value="FAD-bd_PCMH-like_sf"/>
</dbReference>
<evidence type="ECO:0000313" key="4">
    <source>
        <dbReference type="Proteomes" id="UP001597299"/>
    </source>
</evidence>
<dbReference type="InterPro" id="IPR016169">
    <property type="entry name" value="FAD-bd_PCMH_sub2"/>
</dbReference>
<reference evidence="4" key="1">
    <citation type="journal article" date="2019" name="Int. J. Syst. Evol. Microbiol.">
        <title>The Global Catalogue of Microorganisms (GCM) 10K type strain sequencing project: providing services to taxonomists for standard genome sequencing and annotation.</title>
        <authorList>
            <consortium name="The Broad Institute Genomics Platform"/>
            <consortium name="The Broad Institute Genome Sequencing Center for Infectious Disease"/>
            <person name="Wu L."/>
            <person name="Ma J."/>
        </authorList>
    </citation>
    <scope>NUCLEOTIDE SEQUENCE [LARGE SCALE GENOMIC DNA]</scope>
    <source>
        <strain evidence="4">CCM 7435</strain>
    </source>
</reference>
<dbReference type="InterPro" id="IPR006094">
    <property type="entry name" value="Oxid_FAD_bind_N"/>
</dbReference>
<comment type="caution">
    <text evidence="3">The sequence shown here is derived from an EMBL/GenBank/DDBJ whole genome shotgun (WGS) entry which is preliminary data.</text>
</comment>
<keyword evidence="1" id="KW-0285">Flavoprotein</keyword>
<organism evidence="3 4">
    <name type="scientific">Ancylobacter oerskovii</name>
    <dbReference type="NCBI Taxonomy" id="459519"/>
    <lineage>
        <taxon>Bacteria</taxon>
        <taxon>Pseudomonadati</taxon>
        <taxon>Pseudomonadota</taxon>
        <taxon>Alphaproteobacteria</taxon>
        <taxon>Hyphomicrobiales</taxon>
        <taxon>Xanthobacteraceae</taxon>
        <taxon>Ancylobacter</taxon>
    </lineage>
</organism>
<dbReference type="Proteomes" id="UP001597299">
    <property type="component" value="Unassembled WGS sequence"/>
</dbReference>